<evidence type="ECO:0000313" key="1">
    <source>
        <dbReference type="EMBL" id="MBY83659.1"/>
    </source>
</evidence>
<gene>
    <name evidence="1" type="ORF">g.181984</name>
</gene>
<dbReference type="AlphaFoldDB" id="A0A2S2R0Y1"/>
<reference evidence="1" key="1">
    <citation type="submission" date="2018-04" db="EMBL/GenBank/DDBJ databases">
        <title>Transcriptome assembly of Sipha flava.</title>
        <authorList>
            <person name="Scully E.D."/>
            <person name="Geib S.M."/>
            <person name="Palmer N.A."/>
            <person name="Koch K."/>
            <person name="Bradshaw J."/>
            <person name="Heng-Moss T."/>
            <person name="Sarath G."/>
        </authorList>
    </citation>
    <scope>NUCLEOTIDE SEQUENCE</scope>
</reference>
<dbReference type="EMBL" id="GGMS01014456">
    <property type="protein sequence ID" value="MBY83659.1"/>
    <property type="molecule type" value="Transcribed_RNA"/>
</dbReference>
<organism evidence="1">
    <name type="scientific">Sipha flava</name>
    <name type="common">yellow sugarcane aphid</name>
    <dbReference type="NCBI Taxonomy" id="143950"/>
    <lineage>
        <taxon>Eukaryota</taxon>
        <taxon>Metazoa</taxon>
        <taxon>Ecdysozoa</taxon>
        <taxon>Arthropoda</taxon>
        <taxon>Hexapoda</taxon>
        <taxon>Insecta</taxon>
        <taxon>Pterygota</taxon>
        <taxon>Neoptera</taxon>
        <taxon>Paraneoptera</taxon>
        <taxon>Hemiptera</taxon>
        <taxon>Sternorrhyncha</taxon>
        <taxon>Aphidomorpha</taxon>
        <taxon>Aphidoidea</taxon>
        <taxon>Aphididae</taxon>
        <taxon>Sipha</taxon>
    </lineage>
</organism>
<accession>A0A2S2R0Y1</accession>
<sequence>MKTEQQIYAELLFQKICAKGLLLLYEGYYIVDISNNPQTPQLPNDHYTAVSFPTEYYSTPSTMAYPNSDSSTKSIIKSLPINLKKKLKPAAHDAFFSASSCMGSCDGNIDGFGD</sequence>
<name>A0A2S2R0Y1_9HEMI</name>
<proteinExistence type="predicted"/>
<protein>
    <submittedName>
        <fullName evidence="1">Uncharacterized protein</fullName>
    </submittedName>
</protein>